<sequence>MKMQMVALFGLAAYFVYVTTFASVLAGLWDPS</sequence>
<name>A0ABU2C195_9ACTN</name>
<comment type="caution">
    <text evidence="1">The sequence shown here is derived from an EMBL/GenBank/DDBJ whole genome shotgun (WGS) entry which is preliminary data.</text>
</comment>
<keyword evidence="2" id="KW-1185">Reference proteome</keyword>
<dbReference type="Proteomes" id="UP001183648">
    <property type="component" value="Unassembled WGS sequence"/>
</dbReference>
<dbReference type="EMBL" id="JAVDYG010000001">
    <property type="protein sequence ID" value="MDR7364438.1"/>
    <property type="molecule type" value="Genomic_DNA"/>
</dbReference>
<protein>
    <submittedName>
        <fullName evidence="1">Uncharacterized protein</fullName>
    </submittedName>
</protein>
<proteinExistence type="predicted"/>
<organism evidence="1 2">
    <name type="scientific">Nocardioides marmoribigeumensis</name>
    <dbReference type="NCBI Taxonomy" id="433649"/>
    <lineage>
        <taxon>Bacteria</taxon>
        <taxon>Bacillati</taxon>
        <taxon>Actinomycetota</taxon>
        <taxon>Actinomycetes</taxon>
        <taxon>Propionibacteriales</taxon>
        <taxon>Nocardioidaceae</taxon>
        <taxon>Nocardioides</taxon>
    </lineage>
</organism>
<reference evidence="1 2" key="1">
    <citation type="submission" date="2023-07" db="EMBL/GenBank/DDBJ databases">
        <title>Sequencing the genomes of 1000 actinobacteria strains.</title>
        <authorList>
            <person name="Klenk H.-P."/>
        </authorList>
    </citation>
    <scope>NUCLEOTIDE SEQUENCE [LARGE SCALE GENOMIC DNA]</scope>
    <source>
        <strain evidence="1 2">DSM 19426</strain>
    </source>
</reference>
<evidence type="ECO:0000313" key="2">
    <source>
        <dbReference type="Proteomes" id="UP001183648"/>
    </source>
</evidence>
<evidence type="ECO:0000313" key="1">
    <source>
        <dbReference type="EMBL" id="MDR7364438.1"/>
    </source>
</evidence>
<accession>A0ABU2C195</accession>
<gene>
    <name evidence="1" type="ORF">J2S63_003991</name>
</gene>